<evidence type="ECO:0000256" key="2">
    <source>
        <dbReference type="ARBA" id="ARBA00012438"/>
    </source>
</evidence>
<evidence type="ECO:0000256" key="6">
    <source>
        <dbReference type="ARBA" id="ARBA00023012"/>
    </source>
</evidence>
<accession>A0ABT5FH90</accession>
<dbReference type="SMART" id="SM00388">
    <property type="entry name" value="HisKA"/>
    <property type="match status" value="1"/>
</dbReference>
<name>A0ABT5FH90_9GAMM</name>
<dbReference type="InterPro" id="IPR005467">
    <property type="entry name" value="His_kinase_dom"/>
</dbReference>
<keyword evidence="4" id="KW-0808">Transferase</keyword>
<dbReference type="CDD" id="cd00082">
    <property type="entry name" value="HisKA"/>
    <property type="match status" value="1"/>
</dbReference>
<keyword evidence="8" id="KW-0547">Nucleotide-binding</keyword>
<dbReference type="SUPFAM" id="SSF47384">
    <property type="entry name" value="Homodimeric domain of signal transducing histidine kinase"/>
    <property type="match status" value="1"/>
</dbReference>
<evidence type="ECO:0000256" key="1">
    <source>
        <dbReference type="ARBA" id="ARBA00000085"/>
    </source>
</evidence>
<comment type="caution">
    <text evidence="8">The sequence shown here is derived from an EMBL/GenBank/DDBJ whole genome shotgun (WGS) entry which is preliminary data.</text>
</comment>
<keyword evidence="8" id="KW-0067">ATP-binding</keyword>
<dbReference type="SUPFAM" id="SSF55874">
    <property type="entry name" value="ATPase domain of HSP90 chaperone/DNA topoisomerase II/histidine kinase"/>
    <property type="match status" value="1"/>
</dbReference>
<evidence type="ECO:0000256" key="4">
    <source>
        <dbReference type="ARBA" id="ARBA00022679"/>
    </source>
</evidence>
<sequence length="235" mass="26582">MEQMRKDFIANVSHELRTPLTVMRGYLEMLPNDEAPSMGIWPQAHKMMSEQSQRMEALVEQLMTLTRLENAQPTQYAKPTDVPALLEKIQSDAIALSNNQHEITLNIDKSLWMLTDKEQLRSAFSNLIFNAVKYTPAGGKIEIEWLSDDKGGAKFCCKDNGQGIAPEHISRLTERFYRIDEARTRDSGGSGLGLSIVNRILKIHDSKLTITSRRQVGSQFGFVINKKFICPPESQ</sequence>
<dbReference type="Proteomes" id="UP001528411">
    <property type="component" value="Unassembled WGS sequence"/>
</dbReference>
<keyword evidence="3" id="KW-0597">Phosphoprotein</keyword>
<keyword evidence="9" id="KW-1185">Reference proteome</keyword>
<evidence type="ECO:0000259" key="7">
    <source>
        <dbReference type="PROSITE" id="PS50109"/>
    </source>
</evidence>
<gene>
    <name evidence="8" type="ORF">PN838_19705</name>
</gene>
<dbReference type="InterPro" id="IPR036097">
    <property type="entry name" value="HisK_dim/P_sf"/>
</dbReference>
<dbReference type="SMART" id="SM00387">
    <property type="entry name" value="HATPase_c"/>
    <property type="match status" value="1"/>
</dbReference>
<evidence type="ECO:0000256" key="5">
    <source>
        <dbReference type="ARBA" id="ARBA00022777"/>
    </source>
</evidence>
<dbReference type="Pfam" id="PF02518">
    <property type="entry name" value="HATPase_c"/>
    <property type="match status" value="1"/>
</dbReference>
<comment type="catalytic activity">
    <reaction evidence="1">
        <text>ATP + protein L-histidine = ADP + protein N-phospho-L-histidine.</text>
        <dbReference type="EC" id="2.7.13.3"/>
    </reaction>
</comment>
<dbReference type="InterPro" id="IPR036890">
    <property type="entry name" value="HATPase_C_sf"/>
</dbReference>
<organism evidence="8 9">
    <name type="scientific">Psychrosphaera algicola</name>
    <dbReference type="NCBI Taxonomy" id="3023714"/>
    <lineage>
        <taxon>Bacteria</taxon>
        <taxon>Pseudomonadati</taxon>
        <taxon>Pseudomonadota</taxon>
        <taxon>Gammaproteobacteria</taxon>
        <taxon>Alteromonadales</taxon>
        <taxon>Pseudoalteromonadaceae</taxon>
        <taxon>Psychrosphaera</taxon>
    </lineage>
</organism>
<dbReference type="GO" id="GO:0005524">
    <property type="term" value="F:ATP binding"/>
    <property type="evidence" value="ECO:0007669"/>
    <property type="project" value="UniProtKB-KW"/>
</dbReference>
<dbReference type="InterPro" id="IPR003661">
    <property type="entry name" value="HisK_dim/P_dom"/>
</dbReference>
<protein>
    <recommendedName>
        <fullName evidence="2">histidine kinase</fullName>
        <ecNumber evidence="2">2.7.13.3</ecNumber>
    </recommendedName>
</protein>
<dbReference type="EMBL" id="JAQOMS010000002">
    <property type="protein sequence ID" value="MDC2890562.1"/>
    <property type="molecule type" value="Genomic_DNA"/>
</dbReference>
<reference evidence="8 9" key="1">
    <citation type="submission" date="2023-01" db="EMBL/GenBank/DDBJ databases">
        <title>Psychrosphaera sp. nov., isolated from marine algae.</title>
        <authorList>
            <person name="Bayburt H."/>
            <person name="Choi B.J."/>
            <person name="Kim J.M."/>
            <person name="Choi D.G."/>
            <person name="Jeon C.O."/>
        </authorList>
    </citation>
    <scope>NUCLEOTIDE SEQUENCE [LARGE SCALE GENOMIC DNA]</scope>
    <source>
        <strain evidence="8 9">G1-22</strain>
    </source>
</reference>
<dbReference type="Pfam" id="PF00512">
    <property type="entry name" value="HisKA"/>
    <property type="match status" value="1"/>
</dbReference>
<dbReference type="PRINTS" id="PR00344">
    <property type="entry name" value="BCTRLSENSOR"/>
</dbReference>
<proteinExistence type="predicted"/>
<feature type="domain" description="Histidine kinase" evidence="7">
    <location>
        <begin position="11"/>
        <end position="228"/>
    </location>
</feature>
<dbReference type="Gene3D" id="1.10.287.130">
    <property type="match status" value="1"/>
</dbReference>
<dbReference type="PANTHER" id="PTHR45453">
    <property type="entry name" value="PHOSPHATE REGULON SENSOR PROTEIN PHOR"/>
    <property type="match status" value="1"/>
</dbReference>
<dbReference type="InterPro" id="IPR003594">
    <property type="entry name" value="HATPase_dom"/>
</dbReference>
<keyword evidence="6" id="KW-0902">Two-component regulatory system</keyword>
<dbReference type="RefSeq" id="WP_272181724.1">
    <property type="nucleotide sequence ID" value="NZ_JAQOMS010000002.1"/>
</dbReference>
<keyword evidence="5" id="KW-0418">Kinase</keyword>
<dbReference type="PROSITE" id="PS50109">
    <property type="entry name" value="HIS_KIN"/>
    <property type="match status" value="1"/>
</dbReference>
<dbReference type="Gene3D" id="3.30.565.10">
    <property type="entry name" value="Histidine kinase-like ATPase, C-terminal domain"/>
    <property type="match status" value="1"/>
</dbReference>
<dbReference type="PANTHER" id="PTHR45453:SF1">
    <property type="entry name" value="PHOSPHATE REGULON SENSOR PROTEIN PHOR"/>
    <property type="match status" value="1"/>
</dbReference>
<dbReference type="InterPro" id="IPR050351">
    <property type="entry name" value="BphY/WalK/GraS-like"/>
</dbReference>
<evidence type="ECO:0000256" key="3">
    <source>
        <dbReference type="ARBA" id="ARBA00022553"/>
    </source>
</evidence>
<evidence type="ECO:0000313" key="9">
    <source>
        <dbReference type="Proteomes" id="UP001528411"/>
    </source>
</evidence>
<evidence type="ECO:0000313" key="8">
    <source>
        <dbReference type="EMBL" id="MDC2890562.1"/>
    </source>
</evidence>
<dbReference type="InterPro" id="IPR004358">
    <property type="entry name" value="Sig_transdc_His_kin-like_C"/>
</dbReference>
<dbReference type="EC" id="2.7.13.3" evidence="2"/>